<reference evidence="1 2" key="2">
    <citation type="journal article" date="2022" name="Mar. Drugs">
        <title>Bioassay-Guided Fractionation Leads to the Detection of Cholic Acid Generated by the Rare Thalassomonas sp.</title>
        <authorList>
            <person name="Pheiffer F."/>
            <person name="Schneider Y.K."/>
            <person name="Hansen E.H."/>
            <person name="Andersen J.H."/>
            <person name="Isaksson J."/>
            <person name="Busche T."/>
            <person name="R C."/>
            <person name="Kalinowski J."/>
            <person name="Zyl L.V."/>
            <person name="Trindade M."/>
        </authorList>
    </citation>
    <scope>NUCLEOTIDE SEQUENCE [LARGE SCALE GENOMIC DNA]</scope>
    <source>
        <strain evidence="1 2">A5K-106</strain>
    </source>
</reference>
<accession>A0AAE9YWR2</accession>
<organism evidence="1 2">
    <name type="scientific">Thalassomonas actiniarum</name>
    <dbReference type="NCBI Taxonomy" id="485447"/>
    <lineage>
        <taxon>Bacteria</taxon>
        <taxon>Pseudomonadati</taxon>
        <taxon>Pseudomonadota</taxon>
        <taxon>Gammaproteobacteria</taxon>
        <taxon>Alteromonadales</taxon>
        <taxon>Colwelliaceae</taxon>
        <taxon>Thalassomonas</taxon>
    </lineage>
</organism>
<evidence type="ECO:0000313" key="2">
    <source>
        <dbReference type="Proteomes" id="UP000032568"/>
    </source>
</evidence>
<proteinExistence type="predicted"/>
<protein>
    <submittedName>
        <fullName evidence="1">Uncharacterized protein</fullName>
    </submittedName>
</protein>
<keyword evidence="2" id="KW-1185">Reference proteome</keyword>
<reference evidence="1 2" key="1">
    <citation type="journal article" date="2015" name="Genome Announc.">
        <title>Draft Genome Sequences of Marine Isolates of Thalassomonas viridans and Thalassomonas actiniarum.</title>
        <authorList>
            <person name="Olonade I."/>
            <person name="van Zyl L.J."/>
            <person name="Trindade M."/>
        </authorList>
    </citation>
    <scope>NUCLEOTIDE SEQUENCE [LARGE SCALE GENOMIC DNA]</scope>
    <source>
        <strain evidence="1 2">A5K-106</strain>
    </source>
</reference>
<sequence length="110" mass="12340">MLSFEESIKSVLEQAQGISIESEGSIYVRSTEGNNYFAGHVSSDGAVSEEVEFGSDIDKAISYFMSERKKKTMVKSTTFNLAPKFNKCKLTKSGHPNIEYFCPIKHLKFN</sequence>
<gene>
    <name evidence="1" type="ORF">SG35_029805</name>
</gene>
<dbReference type="KEGG" id="tact:SG35_029805"/>
<dbReference type="AlphaFoldDB" id="A0AAE9YWR2"/>
<dbReference type="RefSeq" id="WP_044835586.1">
    <property type="nucleotide sequence ID" value="NZ_CP059736.1"/>
</dbReference>
<dbReference type="Proteomes" id="UP000032568">
    <property type="component" value="Chromosome pTact"/>
</dbReference>
<name>A0AAE9YWR2_9GAMM</name>
<evidence type="ECO:0000313" key="1">
    <source>
        <dbReference type="EMBL" id="WDE02601.1"/>
    </source>
</evidence>
<dbReference type="EMBL" id="CP059736">
    <property type="protein sequence ID" value="WDE02601.1"/>
    <property type="molecule type" value="Genomic_DNA"/>
</dbReference>